<evidence type="ECO:0000313" key="2">
    <source>
        <dbReference type="Proteomes" id="UP001597417"/>
    </source>
</evidence>
<gene>
    <name evidence="1" type="ORF">ACFSXZ_32930</name>
</gene>
<reference evidence="2" key="1">
    <citation type="journal article" date="2019" name="Int. J. Syst. Evol. Microbiol.">
        <title>The Global Catalogue of Microorganisms (GCM) 10K type strain sequencing project: providing services to taxonomists for standard genome sequencing and annotation.</title>
        <authorList>
            <consortium name="The Broad Institute Genomics Platform"/>
            <consortium name="The Broad Institute Genome Sequencing Center for Infectious Disease"/>
            <person name="Wu L."/>
            <person name="Ma J."/>
        </authorList>
    </citation>
    <scope>NUCLEOTIDE SEQUENCE [LARGE SCALE GENOMIC DNA]</scope>
    <source>
        <strain evidence="2">CGMCC 4.7645</strain>
    </source>
</reference>
<dbReference type="Gene3D" id="3.30.429.10">
    <property type="entry name" value="Macrophage Migration Inhibitory Factor"/>
    <property type="match status" value="1"/>
</dbReference>
<accession>A0ABW5G2F1</accession>
<dbReference type="RefSeq" id="WP_378269569.1">
    <property type="nucleotide sequence ID" value="NZ_JBHUKR010000021.1"/>
</dbReference>
<dbReference type="PANTHER" id="PTHR38460:SF1">
    <property type="entry name" value="TAUTOMERASE YOLI-RELATED"/>
    <property type="match status" value="1"/>
</dbReference>
<dbReference type="SUPFAM" id="SSF55331">
    <property type="entry name" value="Tautomerase/MIF"/>
    <property type="match status" value="1"/>
</dbReference>
<keyword evidence="2" id="KW-1185">Reference proteome</keyword>
<organism evidence="1 2">
    <name type="scientific">Amycolatopsis pigmentata</name>
    <dbReference type="NCBI Taxonomy" id="450801"/>
    <lineage>
        <taxon>Bacteria</taxon>
        <taxon>Bacillati</taxon>
        <taxon>Actinomycetota</taxon>
        <taxon>Actinomycetes</taxon>
        <taxon>Pseudonocardiales</taxon>
        <taxon>Pseudonocardiaceae</taxon>
        <taxon>Amycolatopsis</taxon>
    </lineage>
</organism>
<protein>
    <submittedName>
        <fullName evidence="1">Tautomerase family protein</fullName>
    </submittedName>
</protein>
<name>A0ABW5G2F1_9PSEU</name>
<dbReference type="InterPro" id="IPR014347">
    <property type="entry name" value="Tautomerase/MIF_sf"/>
</dbReference>
<proteinExistence type="predicted"/>
<dbReference type="Proteomes" id="UP001597417">
    <property type="component" value="Unassembled WGS sequence"/>
</dbReference>
<sequence>MPFVEIYLRKGKTPEYRKAISTAIHESMREVFQIPEDDFFHVVHNLEPEDVLHPPMFFGLERGPDSVIIRMTFNHRPPEQKAALIEAIADRLVATVGIRRQDILMTILETAAENWWAHGRTIDPETGFDTRMTAEAMAAGKVD</sequence>
<dbReference type="Pfam" id="PF14552">
    <property type="entry name" value="Tautomerase_2"/>
    <property type="match status" value="1"/>
</dbReference>
<evidence type="ECO:0000313" key="1">
    <source>
        <dbReference type="EMBL" id="MFD2421145.1"/>
    </source>
</evidence>
<dbReference type="EMBL" id="JBHUKR010000021">
    <property type="protein sequence ID" value="MFD2421145.1"/>
    <property type="molecule type" value="Genomic_DNA"/>
</dbReference>
<dbReference type="InterPro" id="IPR037479">
    <property type="entry name" value="Tauto_MSAD"/>
</dbReference>
<dbReference type="PANTHER" id="PTHR38460">
    <property type="entry name" value="TAUTOMERASE YOLI-RELATED"/>
    <property type="match status" value="1"/>
</dbReference>
<comment type="caution">
    <text evidence="1">The sequence shown here is derived from an EMBL/GenBank/DDBJ whole genome shotgun (WGS) entry which is preliminary data.</text>
</comment>